<dbReference type="InterPro" id="IPR051829">
    <property type="entry name" value="Multiheme_Cytochr_ET"/>
</dbReference>
<dbReference type="Proteomes" id="UP000570514">
    <property type="component" value="Unassembled WGS sequence"/>
</dbReference>
<dbReference type="RefSeq" id="WP_167081007.1">
    <property type="nucleotide sequence ID" value="NZ_BAAADC010000001.1"/>
</dbReference>
<evidence type="ECO:0000313" key="4">
    <source>
        <dbReference type="Proteomes" id="UP000570514"/>
    </source>
</evidence>
<dbReference type="AlphaFoldDB" id="A0A846MWK7"/>
<dbReference type="PANTHER" id="PTHR35038">
    <property type="entry name" value="DISSIMILATORY SULFITE REDUCTASE SIRA"/>
    <property type="match status" value="1"/>
</dbReference>
<reference evidence="3 4" key="1">
    <citation type="submission" date="2020-03" db="EMBL/GenBank/DDBJ databases">
        <title>Genomic Encyclopedia of Type Strains, Phase IV (KMG-IV): sequencing the most valuable type-strain genomes for metagenomic binning, comparative biology and taxonomic classification.</title>
        <authorList>
            <person name="Goeker M."/>
        </authorList>
    </citation>
    <scope>NUCLEOTIDE SEQUENCE [LARGE SCALE GENOMIC DNA]</scope>
    <source>
        <strain evidence="3 4">DSM 19867</strain>
    </source>
</reference>
<keyword evidence="4" id="KW-1185">Reference proteome</keyword>
<evidence type="ECO:0000256" key="2">
    <source>
        <dbReference type="SAM" id="Phobius"/>
    </source>
</evidence>
<dbReference type="SUPFAM" id="SSF48695">
    <property type="entry name" value="Multiheme cytochromes"/>
    <property type="match status" value="1"/>
</dbReference>
<organism evidence="3 4">
    <name type="scientific">Rhizomicrobium palustre</name>
    <dbReference type="NCBI Taxonomy" id="189966"/>
    <lineage>
        <taxon>Bacteria</taxon>
        <taxon>Pseudomonadati</taxon>
        <taxon>Pseudomonadota</taxon>
        <taxon>Alphaproteobacteria</taxon>
        <taxon>Micropepsales</taxon>
        <taxon>Micropepsaceae</taxon>
        <taxon>Rhizomicrobium</taxon>
    </lineage>
</organism>
<dbReference type="InterPro" id="IPR036280">
    <property type="entry name" value="Multihaem_cyt_sf"/>
</dbReference>
<dbReference type="Gene3D" id="1.10.1130.10">
    <property type="entry name" value="Flavocytochrome C3, Chain A"/>
    <property type="match status" value="1"/>
</dbReference>
<accession>A0A846MWK7</accession>
<evidence type="ECO:0000313" key="3">
    <source>
        <dbReference type="EMBL" id="NIK87420.1"/>
    </source>
</evidence>
<keyword evidence="2" id="KW-0472">Membrane</keyword>
<sequence length="437" mass="46161">MASFFSKDRLQRHFPGSVILGAVAALMLFAAPSFGMGPDDEKCLACHKNAMEKPLANGETLSLQIHDQKFGSSVHAMFGCAACHSDIDASKHPSAVMPIESKRAFSVERSKVCATCHTDQATQWSHGVHAALVKAGNPIAPVCTSCHKPHEVTKGAAQAMDTVPCKTCHSEIFDAYSKSVHGVLRGAGLTQAPLCFSCHGAHDVKVPTEGAGLKNTCFGCHKDAEAKHATWLPNSQLHFKVVACVACHSPKAHRKVDLVLYQGNDKDGTSRPLGVPAFEGSHDSTKTGPAGLDAMTLFNVLASLNKPGVEHKTAIRGRLTVASGVEAHQLTTADQAISNCATCHKAGAEAFQSVSISVAGPGGIPEHYDVSKDALRSVLSLNSIGGFYAIGGTRVTLLDALLVLMLMVGFGLPALHLIIRFLAARPGDKQNQTPKEK</sequence>
<comment type="caution">
    <text evidence="3">The sequence shown here is derived from an EMBL/GenBank/DDBJ whole genome shotgun (WGS) entry which is preliminary data.</text>
</comment>
<keyword evidence="1" id="KW-0732">Signal</keyword>
<name>A0A846MWK7_9PROT</name>
<evidence type="ECO:0000256" key="1">
    <source>
        <dbReference type="ARBA" id="ARBA00022729"/>
    </source>
</evidence>
<dbReference type="PANTHER" id="PTHR35038:SF8">
    <property type="entry name" value="C-TYPE POLYHEME CYTOCHROME OMCC"/>
    <property type="match status" value="1"/>
</dbReference>
<keyword evidence="2" id="KW-0812">Transmembrane</keyword>
<dbReference type="Gene3D" id="3.90.10.10">
    <property type="entry name" value="Cytochrome C3"/>
    <property type="match status" value="1"/>
</dbReference>
<protein>
    <submittedName>
        <fullName evidence="3">Uncharacterized protein</fullName>
    </submittedName>
</protein>
<feature type="transmembrane region" description="Helical" evidence="2">
    <location>
        <begin position="400"/>
        <end position="423"/>
    </location>
</feature>
<proteinExistence type="predicted"/>
<gene>
    <name evidence="3" type="ORF">FHS83_000738</name>
</gene>
<dbReference type="EMBL" id="JAASRM010000001">
    <property type="protein sequence ID" value="NIK87420.1"/>
    <property type="molecule type" value="Genomic_DNA"/>
</dbReference>
<keyword evidence="2" id="KW-1133">Transmembrane helix</keyword>